<dbReference type="InterPro" id="IPR052159">
    <property type="entry name" value="Competence_DNA_uptake"/>
</dbReference>
<comment type="caution">
    <text evidence="2">The sequence shown here is derived from an EMBL/GenBank/DDBJ whole genome shotgun (WGS) entry which is preliminary data.</text>
</comment>
<evidence type="ECO:0000313" key="3">
    <source>
        <dbReference type="Proteomes" id="UP000664578"/>
    </source>
</evidence>
<dbReference type="EMBL" id="JAEMWV010000006">
    <property type="protein sequence ID" value="MBN8252422.1"/>
    <property type="molecule type" value="Genomic_DNA"/>
</dbReference>
<dbReference type="Gene3D" id="3.60.15.10">
    <property type="entry name" value="Ribonuclease Z/Hydroxyacylglutathione hydrolase-like"/>
    <property type="match status" value="1"/>
</dbReference>
<organism evidence="2 3">
    <name type="scientific">Priestia flexa</name>
    <dbReference type="NCBI Taxonomy" id="86664"/>
    <lineage>
        <taxon>Bacteria</taxon>
        <taxon>Bacillati</taxon>
        <taxon>Bacillota</taxon>
        <taxon>Bacilli</taxon>
        <taxon>Bacillales</taxon>
        <taxon>Bacillaceae</taxon>
        <taxon>Priestia</taxon>
    </lineage>
</organism>
<name>A0A8I1SM38_9BACI</name>
<protein>
    <submittedName>
        <fullName evidence="2">Hydrolase</fullName>
    </submittedName>
</protein>
<evidence type="ECO:0000256" key="1">
    <source>
        <dbReference type="SAM" id="SignalP"/>
    </source>
</evidence>
<accession>A0A8I1SM38</accession>
<dbReference type="AlphaFoldDB" id="A0A8I1SM38"/>
<dbReference type="GeneID" id="93681801"/>
<dbReference type="InterPro" id="IPR036866">
    <property type="entry name" value="RibonucZ/Hydroxyglut_hydro"/>
</dbReference>
<keyword evidence="1" id="KW-0732">Signal</keyword>
<dbReference type="GO" id="GO:0016787">
    <property type="term" value="F:hydrolase activity"/>
    <property type="evidence" value="ECO:0007669"/>
    <property type="project" value="UniProtKB-KW"/>
</dbReference>
<gene>
    <name evidence="2" type="ORF">JF537_12655</name>
</gene>
<dbReference type="PANTHER" id="PTHR30619:SF1">
    <property type="entry name" value="RECOMBINATION PROTEIN 2"/>
    <property type="match status" value="1"/>
</dbReference>
<feature type="chain" id="PRO_5034997216" evidence="1">
    <location>
        <begin position="25"/>
        <end position="269"/>
    </location>
</feature>
<sequence>MIKRNMLIWAVCLCFFSNGSTVQGASQVDFSLKEDEAAISFFPLFDGEATLLQDGTDRVILINTGSKKSRKELAYWLDFYHIKQINQVIITKQSEKYNGNVDWVTKKYQVEEVVLPKGSNDLQSQHIRMWQVRDVYQLSKHIHVSVLYHEEVNSPSMDLIVAFGEHQMLYMSNSASTIERHLLMKPLKKIDLIKLANFGEGEPLSESFLKQLNPQIGVLFSKEDRTIHPELVSRLTDGWVELYDTNKRESLSIKMSPTIYDVMKFKKTT</sequence>
<dbReference type="Proteomes" id="UP000664578">
    <property type="component" value="Unassembled WGS sequence"/>
</dbReference>
<reference evidence="2" key="1">
    <citation type="submission" date="2020-12" db="EMBL/GenBank/DDBJ databases">
        <title>PHA producing bacteria isolated from mangrove.</title>
        <authorList>
            <person name="Zheng W."/>
            <person name="Yu S."/>
            <person name="Huang Y."/>
        </authorList>
    </citation>
    <scope>NUCLEOTIDE SEQUENCE</scope>
    <source>
        <strain evidence="2">GN22-4</strain>
    </source>
</reference>
<dbReference type="PANTHER" id="PTHR30619">
    <property type="entry name" value="DNA INTERNALIZATION/COMPETENCE PROTEIN COMEC/REC2"/>
    <property type="match status" value="1"/>
</dbReference>
<keyword evidence="2" id="KW-0378">Hydrolase</keyword>
<proteinExistence type="predicted"/>
<feature type="signal peptide" evidence="1">
    <location>
        <begin position="1"/>
        <end position="24"/>
    </location>
</feature>
<evidence type="ECO:0000313" key="2">
    <source>
        <dbReference type="EMBL" id="MBN8252422.1"/>
    </source>
</evidence>
<dbReference type="RefSeq" id="WP_142925363.1">
    <property type="nucleotide sequence ID" value="NZ_CM125968.1"/>
</dbReference>